<organism evidence="1">
    <name type="scientific">Macaca fascicularis</name>
    <name type="common">Crab-eating macaque</name>
    <name type="synonym">Cynomolgus monkey</name>
    <dbReference type="NCBI Taxonomy" id="9541"/>
    <lineage>
        <taxon>Eukaryota</taxon>
        <taxon>Metazoa</taxon>
        <taxon>Chordata</taxon>
        <taxon>Craniata</taxon>
        <taxon>Vertebrata</taxon>
        <taxon>Euteleostomi</taxon>
        <taxon>Mammalia</taxon>
        <taxon>Eutheria</taxon>
        <taxon>Euarchontoglires</taxon>
        <taxon>Primates</taxon>
        <taxon>Haplorrhini</taxon>
        <taxon>Catarrhini</taxon>
        <taxon>Cercopithecidae</taxon>
        <taxon>Cercopithecinae</taxon>
        <taxon>Macaca</taxon>
    </lineage>
</organism>
<evidence type="ECO:0000313" key="1">
    <source>
        <dbReference type="EMBL" id="BAE88443.1"/>
    </source>
</evidence>
<reference evidence="1" key="1">
    <citation type="journal article" date="2007" name="PLoS Biol.">
        <title>Rate of evolution in brain-expressed genes in humans and other primates.</title>
        <authorList>
            <person name="Wang H.-Y."/>
            <person name="Chien H.-C."/>
            <person name="Osada N."/>
            <person name="Hashimoto K."/>
            <person name="Sugano S."/>
            <person name="Gojobori T."/>
            <person name="Chou C.-K."/>
            <person name="Tsai S.-F."/>
            <person name="Wu C.-I."/>
            <person name="Shen C.-K.J."/>
        </authorList>
    </citation>
    <scope>NUCLEOTIDE SEQUENCE</scope>
</reference>
<proteinExistence type="evidence at transcript level"/>
<name>I7GLL7_MACFA</name>
<dbReference type="EMBL" id="AB171380">
    <property type="protein sequence ID" value="BAE88443.1"/>
    <property type="molecule type" value="mRNA"/>
</dbReference>
<protein>
    <submittedName>
        <fullName evidence="1">Macaca fascicularis brain cDNA, clone: QbsA-10231</fullName>
    </submittedName>
</protein>
<dbReference type="AlphaFoldDB" id="I7GLL7"/>
<accession>I7GLL7</accession>
<sequence>MYIINYLICVTLLHVIFSKKTKSLLFLLQSTQELRKYSNF</sequence>